<evidence type="ECO:0000256" key="7">
    <source>
        <dbReference type="ARBA" id="ARBA00023163"/>
    </source>
</evidence>
<dbReference type="Pfam" id="PF00046">
    <property type="entry name" value="Homeodomain"/>
    <property type="match status" value="1"/>
</dbReference>
<dbReference type="Gene3D" id="3.30.530.20">
    <property type="match status" value="1"/>
</dbReference>
<dbReference type="InParanoid" id="A0A1U7Z9H6"/>
<dbReference type="PROSITE" id="PS00027">
    <property type="entry name" value="HOMEOBOX_1"/>
    <property type="match status" value="1"/>
</dbReference>
<dbReference type="InterPro" id="IPR042160">
    <property type="entry name" value="HD-Zip_IV"/>
</dbReference>
<dbReference type="OMA" id="IEPETWA"/>
<dbReference type="Gene3D" id="1.10.10.60">
    <property type="entry name" value="Homeodomain-like"/>
    <property type="match status" value="1"/>
</dbReference>
<dbReference type="PANTHER" id="PTHR45654">
    <property type="entry name" value="HOMEOBOX-LEUCINE ZIPPER PROTEIN MERISTEM L1"/>
    <property type="match status" value="1"/>
</dbReference>
<feature type="compositionally biased region" description="Gly residues" evidence="11">
    <location>
        <begin position="1"/>
        <end position="10"/>
    </location>
</feature>
<dbReference type="FunFam" id="1.10.10.60:FF:000229">
    <property type="entry name" value="Homeobox-leucine zipper protein HDG1"/>
    <property type="match status" value="1"/>
</dbReference>
<evidence type="ECO:0000256" key="9">
    <source>
        <dbReference type="PROSITE-ProRule" id="PRU00108"/>
    </source>
</evidence>
<evidence type="ECO:0000256" key="10">
    <source>
        <dbReference type="RuleBase" id="RU000682"/>
    </source>
</evidence>
<dbReference type="InterPro" id="IPR017970">
    <property type="entry name" value="Homeobox_CS"/>
</dbReference>
<dbReference type="PROSITE" id="PS50848">
    <property type="entry name" value="START"/>
    <property type="match status" value="1"/>
</dbReference>
<evidence type="ECO:0000256" key="3">
    <source>
        <dbReference type="ARBA" id="ARBA00023015"/>
    </source>
</evidence>
<sequence>MEAGVGGGGSGDDRDIPDPHDKRKRYHRHTAQQIQRLEAVFKDCPHPDEKKRLQLSRELGLEPRQIKFWFQNRRTQMKAQLERSDNNALRQDNDRIRSENIAIREALKNVICPTCGGPPGGEYFDEEKLRLENARLREELERITSITARYTGRPISQLPPVPPISVSSLDLSVGSLGGQGMGGHALDLDLLASSSSSDPQLPFQTTAISEMEKAVMADLAASAMAEIIRLLQTDEPLWRKSTNDGRDVINHESYERLFPRACSLRNPDTSIEMSRASGVVIMNGLALVDMFTNLNKWVECFPTVVSRARQIEVLSPGMEGSHSGSLQLIYAELQVLSPLVPTREVYFVRYCQQIEQGMWAVVDVSFDITRENQLVSPLQCRRLPSGCLIQEIPNGYSKVSWLEHVELEDRVPTPRLYRDFVSSGMAYGAERWLATLQRMCERFACQMVSGASSRDLGGVIPSVDGRRSMMRLAQRMVNSFCANISASSGRWTTLSGLGDSGVRVIAHKSTEPGQPTGVILSAATSIWVPVPWQNVFNFIRDERNRAQWDLLSHGNSVQEVAHIANGSHPGNCISVLRTLNASQNNMLLLQESCIDSSESLVVYSPVDLPAINIAMSGEDTSYINILPSGFAIYSDGRRDQAAEGASSSSLQGNTSRSSGSLITVAYQILVSSLPTARVTVDTVSTVNNVISNTIHRIKAALNCPRS</sequence>
<dbReference type="GO" id="GO:0030154">
    <property type="term" value="P:cell differentiation"/>
    <property type="evidence" value="ECO:0007669"/>
    <property type="project" value="UniProtKB-ARBA"/>
</dbReference>
<evidence type="ECO:0000256" key="2">
    <source>
        <dbReference type="ARBA" id="ARBA00006789"/>
    </source>
</evidence>
<dbReference type="InterPro" id="IPR001356">
    <property type="entry name" value="HD"/>
</dbReference>
<keyword evidence="7" id="KW-0804">Transcription</keyword>
<dbReference type="Pfam" id="PF25797">
    <property type="entry name" value="PDF2_C"/>
    <property type="match status" value="1"/>
</dbReference>
<dbReference type="FunFam" id="3.30.530.20:FF:000026">
    <property type="entry name" value="Homeobox-leucine zipper protein GLABRA 2"/>
    <property type="match status" value="1"/>
</dbReference>
<name>A0A1U7Z9H6_NELNU</name>
<feature type="region of interest" description="Disordered" evidence="11">
    <location>
        <begin position="1"/>
        <end position="29"/>
    </location>
</feature>
<feature type="domain" description="Homeobox" evidence="12">
    <location>
        <begin position="20"/>
        <end position="80"/>
    </location>
</feature>
<dbReference type="InterPro" id="IPR009057">
    <property type="entry name" value="Homeodomain-like_sf"/>
</dbReference>
<feature type="domain" description="START" evidence="13">
    <location>
        <begin position="209"/>
        <end position="445"/>
    </location>
</feature>
<evidence type="ECO:0000256" key="6">
    <source>
        <dbReference type="ARBA" id="ARBA00023155"/>
    </source>
</evidence>
<dbReference type="SMART" id="SM00234">
    <property type="entry name" value="START"/>
    <property type="match status" value="1"/>
</dbReference>
<keyword evidence="5 9" id="KW-0238">DNA-binding</keyword>
<proteinExistence type="inferred from homology"/>
<evidence type="ECO:0000256" key="11">
    <source>
        <dbReference type="SAM" id="MobiDB-lite"/>
    </source>
</evidence>
<feature type="DNA-binding region" description="Homeobox" evidence="9">
    <location>
        <begin position="22"/>
        <end position="81"/>
    </location>
</feature>
<dbReference type="Pfam" id="PF01852">
    <property type="entry name" value="START"/>
    <property type="match status" value="1"/>
</dbReference>
<dbReference type="GO" id="GO:0000981">
    <property type="term" value="F:DNA-binding transcription factor activity, RNA polymerase II-specific"/>
    <property type="evidence" value="ECO:0007669"/>
    <property type="project" value="InterPro"/>
</dbReference>
<dbReference type="OrthoDB" id="6159439at2759"/>
<organism evidence="14 15">
    <name type="scientific">Nelumbo nucifera</name>
    <name type="common">Sacred lotus</name>
    <dbReference type="NCBI Taxonomy" id="4432"/>
    <lineage>
        <taxon>Eukaryota</taxon>
        <taxon>Viridiplantae</taxon>
        <taxon>Streptophyta</taxon>
        <taxon>Embryophyta</taxon>
        <taxon>Tracheophyta</taxon>
        <taxon>Spermatophyta</taxon>
        <taxon>Magnoliopsida</taxon>
        <taxon>Proteales</taxon>
        <taxon>Nelumbonaceae</taxon>
        <taxon>Nelumbo</taxon>
    </lineage>
</organism>
<dbReference type="Proteomes" id="UP000189703">
    <property type="component" value="Unplaced"/>
</dbReference>
<dbReference type="CDD" id="cd00086">
    <property type="entry name" value="homeodomain"/>
    <property type="match status" value="1"/>
</dbReference>
<evidence type="ECO:0000259" key="12">
    <source>
        <dbReference type="PROSITE" id="PS50071"/>
    </source>
</evidence>
<dbReference type="PANTHER" id="PTHR45654:SF1">
    <property type="entry name" value="HOMEOBOX-LEUCINE ZIPPER PROTEIN HDG11"/>
    <property type="match status" value="1"/>
</dbReference>
<keyword evidence="3" id="KW-0805">Transcription regulation</keyword>
<dbReference type="KEGG" id="nnu:104588182"/>
<keyword evidence="8 9" id="KW-0539">Nucleus</keyword>
<evidence type="ECO:0000256" key="5">
    <source>
        <dbReference type="ARBA" id="ARBA00023125"/>
    </source>
</evidence>
<keyword evidence="6 9" id="KW-0371">Homeobox</keyword>
<dbReference type="SUPFAM" id="SSF55961">
    <property type="entry name" value="Bet v1-like"/>
    <property type="match status" value="2"/>
</dbReference>
<keyword evidence="14" id="KW-1185">Reference proteome</keyword>
<evidence type="ECO:0000313" key="15">
    <source>
        <dbReference type="RefSeq" id="XP_010244355.1"/>
    </source>
</evidence>
<protein>
    <submittedName>
        <fullName evidence="15">Homeobox-leucine zipper protein ROC8-like isoform X1</fullName>
    </submittedName>
</protein>
<reference evidence="15" key="1">
    <citation type="submission" date="2025-08" db="UniProtKB">
        <authorList>
            <consortium name="RefSeq"/>
        </authorList>
    </citation>
    <scope>IDENTIFICATION</scope>
</reference>
<dbReference type="SMART" id="SM00389">
    <property type="entry name" value="HOX"/>
    <property type="match status" value="1"/>
</dbReference>
<evidence type="ECO:0000256" key="8">
    <source>
        <dbReference type="ARBA" id="ARBA00023242"/>
    </source>
</evidence>
<feature type="compositionally biased region" description="Basic and acidic residues" evidence="11">
    <location>
        <begin position="11"/>
        <end position="21"/>
    </location>
</feature>
<dbReference type="GO" id="GO:0008289">
    <property type="term" value="F:lipid binding"/>
    <property type="evidence" value="ECO:0007669"/>
    <property type="project" value="InterPro"/>
</dbReference>
<dbReference type="InterPro" id="IPR002913">
    <property type="entry name" value="START_lipid-bd_dom"/>
</dbReference>
<dbReference type="STRING" id="4432.A0A1U7Z9H6"/>
<dbReference type="eggNOG" id="ENOG502QQXM">
    <property type="taxonomic scope" value="Eukaryota"/>
</dbReference>
<evidence type="ECO:0000256" key="1">
    <source>
        <dbReference type="ARBA" id="ARBA00004123"/>
    </source>
</evidence>
<comment type="subcellular location">
    <subcellularLocation>
        <location evidence="1 9 10">Nucleus</location>
    </subcellularLocation>
</comment>
<keyword evidence="4" id="KW-0175">Coiled coil</keyword>
<dbReference type="InterPro" id="IPR023393">
    <property type="entry name" value="START-like_dom_sf"/>
</dbReference>
<dbReference type="FunCoup" id="A0A1U7Z9H6">
    <property type="interactions" value="991"/>
</dbReference>
<dbReference type="GeneID" id="104588182"/>
<dbReference type="GO" id="GO:0005634">
    <property type="term" value="C:nucleus"/>
    <property type="evidence" value="ECO:0007669"/>
    <property type="project" value="UniProtKB-SubCell"/>
</dbReference>
<comment type="similarity">
    <text evidence="2">Belongs to the HD-ZIP homeobox family. Class IV subfamily.</text>
</comment>
<dbReference type="PROSITE" id="PS50071">
    <property type="entry name" value="HOMEOBOX_2"/>
    <property type="match status" value="1"/>
</dbReference>
<dbReference type="RefSeq" id="XP_010244355.1">
    <property type="nucleotide sequence ID" value="XM_010246053.2"/>
</dbReference>
<evidence type="ECO:0000256" key="4">
    <source>
        <dbReference type="ARBA" id="ARBA00023054"/>
    </source>
</evidence>
<dbReference type="CDD" id="cd08875">
    <property type="entry name" value="START_ArGLABRA2_like"/>
    <property type="match status" value="1"/>
</dbReference>
<dbReference type="GO" id="GO:0003677">
    <property type="term" value="F:DNA binding"/>
    <property type="evidence" value="ECO:0007669"/>
    <property type="project" value="UniProtKB-UniRule"/>
</dbReference>
<evidence type="ECO:0000313" key="14">
    <source>
        <dbReference type="Proteomes" id="UP000189703"/>
    </source>
</evidence>
<evidence type="ECO:0000259" key="13">
    <source>
        <dbReference type="PROSITE" id="PS50848"/>
    </source>
</evidence>
<gene>
    <name evidence="15" type="primary">LOC104588182</name>
</gene>
<dbReference type="InterPro" id="IPR057993">
    <property type="entry name" value="HD-Zip_IV_C"/>
</dbReference>
<dbReference type="AlphaFoldDB" id="A0A1U7Z9H6"/>
<accession>A0A1U7Z9H6</accession>
<dbReference type="SUPFAM" id="SSF46689">
    <property type="entry name" value="Homeodomain-like"/>
    <property type="match status" value="1"/>
</dbReference>